<keyword evidence="2" id="KW-0238">DNA-binding</keyword>
<evidence type="ECO:0000313" key="6">
    <source>
        <dbReference type="Proteomes" id="UP000823868"/>
    </source>
</evidence>
<dbReference type="Pfam" id="PF10114">
    <property type="entry name" value="PocR"/>
    <property type="match status" value="1"/>
</dbReference>
<reference evidence="5" key="1">
    <citation type="journal article" date="2021" name="PeerJ">
        <title>Extensive microbial diversity within the chicken gut microbiome revealed by metagenomics and culture.</title>
        <authorList>
            <person name="Gilroy R."/>
            <person name="Ravi A."/>
            <person name="Getino M."/>
            <person name="Pursley I."/>
            <person name="Horton D.L."/>
            <person name="Alikhan N.F."/>
            <person name="Baker D."/>
            <person name="Gharbi K."/>
            <person name="Hall N."/>
            <person name="Watson M."/>
            <person name="Adriaenssens E.M."/>
            <person name="Foster-Nyarko E."/>
            <person name="Jarju S."/>
            <person name="Secka A."/>
            <person name="Antonio M."/>
            <person name="Oren A."/>
            <person name="Chaudhuri R.R."/>
            <person name="La Ragione R."/>
            <person name="Hildebrand F."/>
            <person name="Pallen M.J."/>
        </authorList>
    </citation>
    <scope>NUCLEOTIDE SEQUENCE</scope>
    <source>
        <strain evidence="5">ChiBcec16_6824</strain>
    </source>
</reference>
<dbReference type="GO" id="GO:0043565">
    <property type="term" value="F:sequence-specific DNA binding"/>
    <property type="evidence" value="ECO:0007669"/>
    <property type="project" value="InterPro"/>
</dbReference>
<evidence type="ECO:0000313" key="5">
    <source>
        <dbReference type="EMBL" id="HIY20314.1"/>
    </source>
</evidence>
<feature type="domain" description="HTH araC/xylS-type" evidence="4">
    <location>
        <begin position="178"/>
        <end position="277"/>
    </location>
</feature>
<accession>A0A9D2BXM2</accession>
<evidence type="ECO:0000256" key="1">
    <source>
        <dbReference type="ARBA" id="ARBA00023015"/>
    </source>
</evidence>
<proteinExistence type="predicted"/>
<dbReference type="SUPFAM" id="SSF46689">
    <property type="entry name" value="Homeodomain-like"/>
    <property type="match status" value="1"/>
</dbReference>
<dbReference type="SMART" id="SM00342">
    <property type="entry name" value="HTH_ARAC"/>
    <property type="match status" value="1"/>
</dbReference>
<dbReference type="PROSITE" id="PS00041">
    <property type="entry name" value="HTH_ARAC_FAMILY_1"/>
    <property type="match status" value="1"/>
</dbReference>
<protein>
    <submittedName>
        <fullName evidence="5">PocR ligand-binding domain-containing protein</fullName>
    </submittedName>
</protein>
<dbReference type="InterPro" id="IPR018060">
    <property type="entry name" value="HTH_AraC"/>
</dbReference>
<reference evidence="5" key="2">
    <citation type="submission" date="2021-04" db="EMBL/GenBank/DDBJ databases">
        <authorList>
            <person name="Gilroy R."/>
        </authorList>
    </citation>
    <scope>NUCLEOTIDE SEQUENCE</scope>
    <source>
        <strain evidence="5">ChiBcec16_6824</strain>
    </source>
</reference>
<name>A0A9D2BXM2_9FIRM</name>
<evidence type="ECO:0000256" key="2">
    <source>
        <dbReference type="ARBA" id="ARBA00023125"/>
    </source>
</evidence>
<keyword evidence="1" id="KW-0805">Transcription regulation</keyword>
<keyword evidence="3" id="KW-0804">Transcription</keyword>
<dbReference type="PROSITE" id="PS01124">
    <property type="entry name" value="HTH_ARAC_FAMILY_2"/>
    <property type="match status" value="1"/>
</dbReference>
<dbReference type="Pfam" id="PF12833">
    <property type="entry name" value="HTH_18"/>
    <property type="match status" value="1"/>
</dbReference>
<dbReference type="InterPro" id="IPR018771">
    <property type="entry name" value="PocR_dom"/>
</dbReference>
<sequence length="301" mass="34541">MISVFDFNKLRGLLKDFYQLSRIRITVFDENRNELCSYPESIAEFCKIIRSCEAGRYACAQCDKAACERAAKERKTQIYRCHAGLTEAVTPLIVQDVLVGYLLFGHVYAYPDRESGWAEIQRCCKALPLDLEQLKAACLECPQVEPEYVRSATQILLAVASYLVMERMATLQADQLAVRIDEYLSTHFTQQMRASDLCQQFQIGKTQLYKLSQQLYGCGISEHIRNLRIKLAKKLLEERPELSLAEIAVQCGYHDYNYFIHVFTQVTGTSPGAFRRWCTRPAGCGRPDPTPSKYHDRHFHL</sequence>
<evidence type="ECO:0000259" key="4">
    <source>
        <dbReference type="PROSITE" id="PS01124"/>
    </source>
</evidence>
<gene>
    <name evidence="5" type="ORF">H9841_00240</name>
</gene>
<dbReference type="PANTHER" id="PTHR43280">
    <property type="entry name" value="ARAC-FAMILY TRANSCRIPTIONAL REGULATOR"/>
    <property type="match status" value="1"/>
</dbReference>
<dbReference type="InterPro" id="IPR009057">
    <property type="entry name" value="Homeodomain-like_sf"/>
</dbReference>
<dbReference type="EMBL" id="DXDX01000005">
    <property type="protein sequence ID" value="HIY20314.1"/>
    <property type="molecule type" value="Genomic_DNA"/>
</dbReference>
<dbReference type="Gene3D" id="1.10.10.60">
    <property type="entry name" value="Homeodomain-like"/>
    <property type="match status" value="1"/>
</dbReference>
<organism evidence="5 6">
    <name type="scientific">Candidatus Flavonifractor merdigallinarum</name>
    <dbReference type="NCBI Taxonomy" id="2838589"/>
    <lineage>
        <taxon>Bacteria</taxon>
        <taxon>Bacillati</taxon>
        <taxon>Bacillota</taxon>
        <taxon>Clostridia</taxon>
        <taxon>Eubacteriales</taxon>
        <taxon>Oscillospiraceae</taxon>
        <taxon>Flavonifractor</taxon>
    </lineage>
</organism>
<dbReference type="Proteomes" id="UP000823868">
    <property type="component" value="Unassembled WGS sequence"/>
</dbReference>
<dbReference type="AlphaFoldDB" id="A0A9D2BXM2"/>
<dbReference type="PANTHER" id="PTHR43280:SF2">
    <property type="entry name" value="HTH-TYPE TRANSCRIPTIONAL REGULATOR EXSA"/>
    <property type="match status" value="1"/>
</dbReference>
<evidence type="ECO:0000256" key="3">
    <source>
        <dbReference type="ARBA" id="ARBA00023163"/>
    </source>
</evidence>
<dbReference type="GO" id="GO:0003700">
    <property type="term" value="F:DNA-binding transcription factor activity"/>
    <property type="evidence" value="ECO:0007669"/>
    <property type="project" value="InterPro"/>
</dbReference>
<comment type="caution">
    <text evidence="5">The sequence shown here is derived from an EMBL/GenBank/DDBJ whole genome shotgun (WGS) entry which is preliminary data.</text>
</comment>
<dbReference type="InterPro" id="IPR018062">
    <property type="entry name" value="HTH_AraC-typ_CS"/>
</dbReference>